<gene>
    <name evidence="3" type="ORF">yberc0001_11300</name>
</gene>
<feature type="active site" description="Proton donor" evidence="2">
    <location>
        <position position="60"/>
    </location>
</feature>
<accession>A0ABM9XXA7</accession>
<comment type="function">
    <text evidence="2">Hydrolyzes RNA 2',3'-cyclic phosphodiester to an RNA 2'-phosphomonoester.</text>
</comment>
<dbReference type="Gene3D" id="3.90.1140.10">
    <property type="entry name" value="Cyclic phosphodiesterase"/>
    <property type="match status" value="1"/>
</dbReference>
<keyword evidence="4" id="KW-1185">Reference proteome</keyword>
<keyword evidence="3" id="KW-0436">Ligase</keyword>
<dbReference type="Proteomes" id="UP000010319">
    <property type="component" value="Unassembled WGS sequence"/>
</dbReference>
<dbReference type="NCBIfam" id="NF011704">
    <property type="entry name" value="PRK15124.1"/>
    <property type="match status" value="1"/>
</dbReference>
<reference evidence="3" key="1">
    <citation type="submission" date="2008-12" db="EMBL/GenBank/DDBJ databases">
        <title>Annotation of the Yersinia bercovieri ATCC 43970 genome.</title>
        <authorList>
            <person name="Read T.D."/>
            <person name="Akmal A."/>
            <person name="Bishop-Lilly K."/>
            <person name="Chen P.E."/>
            <person name="Cook C."/>
            <person name="Kiley M.P."/>
            <person name="Lentz S."/>
            <person name="Mateczun A."/>
            <person name="Nagarajan N."/>
            <person name="Nolan N."/>
            <person name="Osborne B.I."/>
            <person name="Pop M."/>
            <person name="Sozhamannan S."/>
            <person name="Stewart A.C."/>
            <person name="Sulakvelidze A."/>
            <person name="Thomason B."/>
            <person name="Willner K."/>
            <person name="Zwick M.E."/>
        </authorList>
    </citation>
    <scope>NUCLEOTIDE SEQUENCE [LARGE SCALE GENOMIC DNA]</scope>
    <source>
        <strain evidence="3">ATCC 43970</strain>
    </source>
</reference>
<feature type="short sequence motif" description="HXTX 1" evidence="2">
    <location>
        <begin position="60"/>
        <end position="63"/>
    </location>
</feature>
<organism evidence="3 4">
    <name type="scientific">Yersinia bercovieri ATCC 43970</name>
    <dbReference type="NCBI Taxonomy" id="349968"/>
    <lineage>
        <taxon>Bacteria</taxon>
        <taxon>Pseudomonadati</taxon>
        <taxon>Pseudomonadota</taxon>
        <taxon>Gammaproteobacteria</taxon>
        <taxon>Enterobacterales</taxon>
        <taxon>Yersiniaceae</taxon>
        <taxon>Yersinia</taxon>
    </lineage>
</organism>
<comment type="similarity">
    <text evidence="2">Belongs to the 2H phosphoesterase superfamily. ThpR family.</text>
</comment>
<name>A0ABM9XXA7_YERBE</name>
<protein>
    <recommendedName>
        <fullName evidence="2">RNA 2',3'-cyclic phosphodiesterase</fullName>
        <shortName evidence="2">RNA 2',3'-CPDase</shortName>
        <ecNumber evidence="2">3.1.4.58</ecNumber>
    </recommendedName>
</protein>
<dbReference type="GO" id="GO:0016874">
    <property type="term" value="F:ligase activity"/>
    <property type="evidence" value="ECO:0007669"/>
    <property type="project" value="UniProtKB-KW"/>
</dbReference>
<keyword evidence="1 2" id="KW-0378">Hydrolase</keyword>
<dbReference type="HAMAP" id="MF_01940">
    <property type="entry name" value="RNA_CPDase"/>
    <property type="match status" value="1"/>
</dbReference>
<evidence type="ECO:0000313" key="3">
    <source>
        <dbReference type="EMBL" id="EEQ06041.1"/>
    </source>
</evidence>
<evidence type="ECO:0000256" key="2">
    <source>
        <dbReference type="HAMAP-Rule" id="MF_01940"/>
    </source>
</evidence>
<dbReference type="InterPro" id="IPR009097">
    <property type="entry name" value="Cyclic_Pdiesterase"/>
</dbReference>
<sequence length="201" mass="22345">MINTVDKMIVNKTIVDKTRENKRLFFALALPNALQQNIVQWRADNFSPEAGRPIAAANLHLTLAFLGEVSAAKAQILQQQAGRISQLGFNVALDDIGHWPGSGVIWLGCKNPPRGLLQLAQLLRSQAARSGCYQTPLPFHPHVTLLRGAVRPVALPAKTHNESFRVNHFSLYESVFARGRTRYNMVQSWPLVGSERRSDAD</sequence>
<evidence type="ECO:0000256" key="1">
    <source>
        <dbReference type="ARBA" id="ARBA00022801"/>
    </source>
</evidence>
<feature type="short sequence motif" description="HXTX 2" evidence="2">
    <location>
        <begin position="142"/>
        <end position="145"/>
    </location>
</feature>
<comment type="catalytic activity">
    <reaction evidence="2">
        <text>a 3'-end 2',3'-cyclophospho-ribonucleotide-RNA + H2O = a 3'-end 2'-phospho-ribonucleotide-RNA + H(+)</text>
        <dbReference type="Rhea" id="RHEA:11828"/>
        <dbReference type="Rhea" id="RHEA-COMP:10464"/>
        <dbReference type="Rhea" id="RHEA-COMP:17353"/>
        <dbReference type="ChEBI" id="CHEBI:15377"/>
        <dbReference type="ChEBI" id="CHEBI:15378"/>
        <dbReference type="ChEBI" id="CHEBI:83064"/>
        <dbReference type="ChEBI" id="CHEBI:173113"/>
        <dbReference type="EC" id="3.1.4.58"/>
    </reaction>
</comment>
<dbReference type="Pfam" id="PF13563">
    <property type="entry name" value="2_5_RNA_ligase2"/>
    <property type="match status" value="1"/>
</dbReference>
<dbReference type="SUPFAM" id="SSF55144">
    <property type="entry name" value="LigT-like"/>
    <property type="match status" value="1"/>
</dbReference>
<dbReference type="PANTHER" id="PTHR35561:SF1">
    <property type="entry name" value="RNA 2',3'-CYCLIC PHOSPHODIESTERASE"/>
    <property type="match status" value="1"/>
</dbReference>
<feature type="active site" description="Proton acceptor" evidence="2">
    <location>
        <position position="142"/>
    </location>
</feature>
<evidence type="ECO:0000313" key="4">
    <source>
        <dbReference type="Proteomes" id="UP000010319"/>
    </source>
</evidence>
<dbReference type="PANTHER" id="PTHR35561">
    <property type="entry name" value="RNA 2',3'-CYCLIC PHOSPHODIESTERASE"/>
    <property type="match status" value="1"/>
</dbReference>
<dbReference type="NCBIfam" id="TIGR02258">
    <property type="entry name" value="2_5_ligase"/>
    <property type="match status" value="1"/>
</dbReference>
<dbReference type="EC" id="3.1.4.58" evidence="2"/>
<dbReference type="InterPro" id="IPR004175">
    <property type="entry name" value="RNA_CPDase"/>
</dbReference>
<comment type="caution">
    <text evidence="3">The sequence shown here is derived from an EMBL/GenBank/DDBJ whole genome shotgun (WGS) entry which is preliminary data.</text>
</comment>
<dbReference type="EMBL" id="AALC02000036">
    <property type="protein sequence ID" value="EEQ06041.1"/>
    <property type="molecule type" value="Genomic_DNA"/>
</dbReference>
<proteinExistence type="inferred from homology"/>